<keyword evidence="2" id="KW-1003">Cell membrane</keyword>
<gene>
    <name evidence="7" type="ORF">SAMN05660462_00770</name>
</gene>
<dbReference type="RefSeq" id="WP_091727462.1">
    <property type="nucleotide sequence ID" value="NZ_FNQE01000006.1"/>
</dbReference>
<keyword evidence="5 6" id="KW-0472">Membrane</keyword>
<evidence type="ECO:0000256" key="3">
    <source>
        <dbReference type="ARBA" id="ARBA00022692"/>
    </source>
</evidence>
<keyword evidence="3 6" id="KW-0812">Transmembrane</keyword>
<feature type="transmembrane region" description="Helical" evidence="6">
    <location>
        <begin position="126"/>
        <end position="146"/>
    </location>
</feature>
<feature type="transmembrane region" description="Helical" evidence="6">
    <location>
        <begin position="87"/>
        <end position="106"/>
    </location>
</feature>
<accession>A0A1H3MCH0</accession>
<name>A0A1H3MCH0_9FIRM</name>
<comment type="subcellular location">
    <subcellularLocation>
        <location evidence="1">Cell membrane</location>
        <topology evidence="1">Multi-pass membrane protein</topology>
    </subcellularLocation>
</comment>
<feature type="transmembrane region" description="Helical" evidence="6">
    <location>
        <begin position="58"/>
        <end position="80"/>
    </location>
</feature>
<keyword evidence="4 6" id="KW-1133">Transmembrane helix</keyword>
<dbReference type="Pfam" id="PF02653">
    <property type="entry name" value="BPD_transp_2"/>
    <property type="match status" value="1"/>
</dbReference>
<evidence type="ECO:0000313" key="8">
    <source>
        <dbReference type="Proteomes" id="UP000198625"/>
    </source>
</evidence>
<evidence type="ECO:0000256" key="4">
    <source>
        <dbReference type="ARBA" id="ARBA00022989"/>
    </source>
</evidence>
<dbReference type="GO" id="GO:0005886">
    <property type="term" value="C:plasma membrane"/>
    <property type="evidence" value="ECO:0007669"/>
    <property type="project" value="UniProtKB-SubCell"/>
</dbReference>
<dbReference type="Proteomes" id="UP000198625">
    <property type="component" value="Unassembled WGS sequence"/>
</dbReference>
<dbReference type="PANTHER" id="PTHR32196:SF69">
    <property type="entry name" value="BRANCHED-CHAIN AMINO ACID TRANSPORT SYSTEM, PERMEASE PROTEIN"/>
    <property type="match status" value="1"/>
</dbReference>
<sequence>MNAFILGIFMQSLIFSIMAMGVYITYKFLDFPDLSVDGTFTLGASVSAILISKGINPFIALSFSIITGALAGTMTGLLNVRLKIKDLLSGILVMLGLYSINLRIMGKANLPIFNNATIFSKDSLTFNLFIALGFSVVCAALFTIFFKTKIGYLIKATGNNENMVTSLGISTGNVRILGLALSNALVALSGGIFAQYQGYSDINMGTGTIVIGLASIIMAHSIFKNLRLFTPSLLCIIGAFLYRASISLSLRIGFNPSDLKLISCIIVILALYLGNNKSAFRLKALPQPKAKRQAGDISA</sequence>
<feature type="transmembrane region" description="Helical" evidence="6">
    <location>
        <begin position="202"/>
        <end position="221"/>
    </location>
</feature>
<dbReference type="PANTHER" id="PTHR32196">
    <property type="entry name" value="ABC TRANSPORTER PERMEASE PROTEIN YPHD-RELATED-RELATED"/>
    <property type="match status" value="1"/>
</dbReference>
<organism evidence="7 8">
    <name type="scientific">Proteiniborus ethanoligenes</name>
    <dbReference type="NCBI Taxonomy" id="415015"/>
    <lineage>
        <taxon>Bacteria</taxon>
        <taxon>Bacillati</taxon>
        <taxon>Bacillota</taxon>
        <taxon>Clostridia</taxon>
        <taxon>Eubacteriales</taxon>
        <taxon>Proteiniborus</taxon>
    </lineage>
</organism>
<feature type="transmembrane region" description="Helical" evidence="6">
    <location>
        <begin position="259"/>
        <end position="275"/>
    </location>
</feature>
<proteinExistence type="predicted"/>
<feature type="transmembrane region" description="Helical" evidence="6">
    <location>
        <begin position="6"/>
        <end position="26"/>
    </location>
</feature>
<protein>
    <submittedName>
        <fullName evidence="7">Putative ABC transport system permease protein</fullName>
    </submittedName>
</protein>
<dbReference type="AlphaFoldDB" id="A0A1H3MCH0"/>
<evidence type="ECO:0000313" key="7">
    <source>
        <dbReference type="EMBL" id="SDY73715.1"/>
    </source>
</evidence>
<dbReference type="OrthoDB" id="9778389at2"/>
<dbReference type="GO" id="GO:0022857">
    <property type="term" value="F:transmembrane transporter activity"/>
    <property type="evidence" value="ECO:0007669"/>
    <property type="project" value="InterPro"/>
</dbReference>
<evidence type="ECO:0000256" key="1">
    <source>
        <dbReference type="ARBA" id="ARBA00004651"/>
    </source>
</evidence>
<feature type="transmembrane region" description="Helical" evidence="6">
    <location>
        <begin position="176"/>
        <end position="196"/>
    </location>
</feature>
<evidence type="ECO:0000256" key="2">
    <source>
        <dbReference type="ARBA" id="ARBA00022475"/>
    </source>
</evidence>
<dbReference type="InterPro" id="IPR001851">
    <property type="entry name" value="ABC_transp_permease"/>
</dbReference>
<evidence type="ECO:0000256" key="5">
    <source>
        <dbReference type="ARBA" id="ARBA00023136"/>
    </source>
</evidence>
<dbReference type="CDD" id="cd06574">
    <property type="entry name" value="TM_PBP1_branched-chain-AA_like"/>
    <property type="match status" value="1"/>
</dbReference>
<keyword evidence="8" id="KW-1185">Reference proteome</keyword>
<feature type="transmembrane region" description="Helical" evidence="6">
    <location>
        <begin position="233"/>
        <end position="253"/>
    </location>
</feature>
<evidence type="ECO:0000256" key="6">
    <source>
        <dbReference type="SAM" id="Phobius"/>
    </source>
</evidence>
<reference evidence="7 8" key="1">
    <citation type="submission" date="2016-10" db="EMBL/GenBank/DDBJ databases">
        <authorList>
            <person name="de Groot N.N."/>
        </authorList>
    </citation>
    <scope>NUCLEOTIDE SEQUENCE [LARGE SCALE GENOMIC DNA]</scope>
    <source>
        <strain evidence="7 8">DSM 21650</strain>
    </source>
</reference>
<dbReference type="STRING" id="415015.SAMN05660462_00770"/>
<dbReference type="EMBL" id="FNQE01000006">
    <property type="protein sequence ID" value="SDY73715.1"/>
    <property type="molecule type" value="Genomic_DNA"/>
</dbReference>